<dbReference type="eggNOG" id="COG1483">
    <property type="taxonomic scope" value="Bacteria"/>
</dbReference>
<feature type="coiled-coil region" evidence="1">
    <location>
        <begin position="623"/>
        <end position="662"/>
    </location>
</feature>
<name>A0A154QFF0_9GAMM</name>
<dbReference type="EMBL" id="LVJS01000051">
    <property type="protein sequence ID" value="KZC23009.1"/>
    <property type="molecule type" value="Genomic_DNA"/>
</dbReference>
<sequence length="933" mass="102432">MAMRPWREIAVPHEDVLKGTFQQAEFAADITQVHDGLATPEYQDAVLFFQRTYITEGMRLLLDSVVRRLAGKGGDPVIQLQTAFGGGKTHTMLAVLHLAQAKSASELAGIPAILDKAGVLTLPKARVAVLDGTKLAPNQPRKVDGHVIRTLWGELAWQLGGAAAYARLAESDAAGTSPGKEVLTGLIRDAAPCVILLDEMVAYIRQFDDNNALSGGTFGSNLSFIQALTEAMKAVPNAVLLASLPESHREVGDQRGVAALEALEHYFGRVQAVWKPVATDEAFEIVRRRLFAEIKDQPAADAVCRAFADHYVTHAAELPGETQDGQYLDRMRAAYPIHPEVFERLYKDWSSLPNFQRTRGVLKLMAKVIHRLWQSDNKDLLLMPGSLPLSDGTVRADVTTYLPAGWDPVLERDVDGDRSEPADIEQREPRFGALQACRRAARTIFLGSAPTGTNEVARGLETERVILGCLQPGQAPHVYKDALGRLETRLTFLNTANGRWWLDVRPNLRREMEERKRRFDEPDVIEAIRLALTRVMGPSAIEHVHLFTPAGDIPDDWGLRLVVLPPAAAWSRSGPNAARDAATAILRMRGEQPRQKQNRLLFLAAEADQVMHLKDTARALLAWRSIEADIKDLRLNLDALQSRQAEQNRAQANDTVHRLVREAFKCLIAPTQAPKPSGELGDIEWEIFPLNPAAPGLGKEVDRVVAENELVIREWAPIHLGNMLKRWFWKDGVVDIPALDAWQKTCQYLYFPRLAGSSVMQAAIAAGAVSRDFFGLAYGKDDEGYRGFSFGHSTSPILDASLLLIEPKHAATYEEKTRPAPVAASTLAGGPVTDTPPTAAGTGTSATPPLPSSPQARQLTRYFASVELDPIKASVQFSKIVSELVELFTSTPGTRVNIRVDVEAEDSRGFGEGIVRAAKENGKTLGMKSSDFE</sequence>
<dbReference type="RefSeq" id="WP_008437332.1">
    <property type="nucleotide sequence ID" value="NZ_LVJS01000051.1"/>
</dbReference>
<reference evidence="3 4" key="1">
    <citation type="journal article" date="2016" name="MBio">
        <title>Lateral Gene Transfer in a Heavy Metal-Contaminated-Groundwater Microbial Community.</title>
        <authorList>
            <person name="Hemme C.L."/>
            <person name="Green S.J."/>
            <person name="Rishishwar L."/>
            <person name="Prakash O."/>
            <person name="Pettenato A."/>
            <person name="Chakraborty R."/>
            <person name="Deutschbauer A.M."/>
            <person name="Van Nostrand J.D."/>
            <person name="Wu L."/>
            <person name="He Z."/>
            <person name="Jordan I.K."/>
            <person name="Hazen T.C."/>
            <person name="Arkin A.P."/>
            <person name="Kostka J.E."/>
            <person name="Zhou J."/>
        </authorList>
    </citation>
    <scope>NUCLEOTIDE SEQUENCE [LARGE SCALE GENOMIC DNA]</scope>
    <source>
        <strain evidence="3 4">FW104-T7</strain>
    </source>
</reference>
<feature type="compositionally biased region" description="Low complexity" evidence="2">
    <location>
        <begin position="828"/>
        <end position="847"/>
    </location>
</feature>
<dbReference type="Pfam" id="PF04465">
    <property type="entry name" value="DUF499"/>
    <property type="match status" value="1"/>
</dbReference>
<evidence type="ECO:0000313" key="4">
    <source>
        <dbReference type="Proteomes" id="UP000076131"/>
    </source>
</evidence>
<proteinExistence type="predicted"/>
<evidence type="ECO:0000313" key="3">
    <source>
        <dbReference type="EMBL" id="KZC23009.1"/>
    </source>
</evidence>
<dbReference type="InterPro" id="IPR007555">
    <property type="entry name" value="DUF499"/>
</dbReference>
<keyword evidence="1" id="KW-0175">Coiled coil</keyword>
<comment type="caution">
    <text evidence="3">The sequence shown here is derived from an EMBL/GenBank/DDBJ whole genome shotgun (WGS) entry which is preliminary data.</text>
</comment>
<organism evidence="3 4">
    <name type="scientific">Rhodanobacter thiooxydans</name>
    <dbReference type="NCBI Taxonomy" id="416169"/>
    <lineage>
        <taxon>Bacteria</taxon>
        <taxon>Pseudomonadati</taxon>
        <taxon>Pseudomonadota</taxon>
        <taxon>Gammaproteobacteria</taxon>
        <taxon>Lysobacterales</taxon>
        <taxon>Rhodanobacteraceae</taxon>
        <taxon>Rhodanobacter</taxon>
    </lineage>
</organism>
<dbReference type="Proteomes" id="UP000076131">
    <property type="component" value="Unassembled WGS sequence"/>
</dbReference>
<dbReference type="STRING" id="416169.RHOFW104T7_15805"/>
<evidence type="ECO:0000256" key="2">
    <source>
        <dbReference type="SAM" id="MobiDB-lite"/>
    </source>
</evidence>
<feature type="region of interest" description="Disordered" evidence="2">
    <location>
        <begin position="814"/>
        <end position="855"/>
    </location>
</feature>
<accession>A0A154QFF0</accession>
<gene>
    <name evidence="3" type="ORF">RHOFW104T7_15805</name>
</gene>
<evidence type="ECO:0000256" key="1">
    <source>
        <dbReference type="SAM" id="Coils"/>
    </source>
</evidence>
<protein>
    <submittedName>
        <fullName evidence="3">Uncharacterized protein</fullName>
    </submittedName>
</protein>
<dbReference type="AlphaFoldDB" id="A0A154QFF0"/>
<keyword evidence="4" id="KW-1185">Reference proteome</keyword>